<organism evidence="2 3">
    <name type="scientific">Candidatus Colimorpha enterica</name>
    <dbReference type="NCBI Taxonomy" id="3083063"/>
    <lineage>
        <taxon>Bacteria</taxon>
        <taxon>Pseudomonadati</taxon>
        <taxon>Bacteroidota</taxon>
        <taxon>Bacteroidia</taxon>
        <taxon>Bacteroidales</taxon>
        <taxon>Candidatus Colimorpha</taxon>
    </lineage>
</organism>
<dbReference type="Pfam" id="PF18989">
    <property type="entry name" value="DUF5722"/>
    <property type="match status" value="1"/>
</dbReference>
<feature type="domain" description="DUF5722" evidence="1">
    <location>
        <begin position="458"/>
        <end position="767"/>
    </location>
</feature>
<dbReference type="Gene3D" id="2.60.120.260">
    <property type="entry name" value="Galactose-binding domain-like"/>
    <property type="match status" value="1"/>
</dbReference>
<protein>
    <submittedName>
        <fullName evidence="2">DUF5722 domain-containing protein</fullName>
    </submittedName>
</protein>
<name>A0AAE3FFV8_9BACT</name>
<dbReference type="Proteomes" id="UP001139365">
    <property type="component" value="Unassembled WGS sequence"/>
</dbReference>
<evidence type="ECO:0000313" key="3">
    <source>
        <dbReference type="Proteomes" id="UP001139365"/>
    </source>
</evidence>
<evidence type="ECO:0000313" key="2">
    <source>
        <dbReference type="EMBL" id="MCI5755154.1"/>
    </source>
</evidence>
<sequence>MTGRKNRISSVLIAAALIFGIIPAVRVSAAVMNEVIAGADSRVLASCLDHVDDDFNHATVDWEVSGGTAEAVQSLDRTPFSVFEGSRSLLVTAGGYTAGASVVLTKKAVSFSDAADMNYYSATFWFPEEMGEVIVSLSLSARRGGTYSTSAPVPTGGWQTVFFDLSESGLSGAGRTLKLSVSASESGDFSFLTDMAGASSYADAVQRTRYLAVDYTASGCRTDYRGGVMAVTLSGEGQYIEALSPVVNDFSGGTGLRVRLKNSSSCRSLTLYYTTISSSEYSDSRALTCRIPEGSGVVSVTFPIPDAYTGRFRIVFDGSCTGEMEILSVTPALCYTSQTGVGSVDACEISSDKKNLTVRGTLSAEEAEKYADCPLYLYRLPLYGDASAITTDRAATAETRLSGSGFAFTVGLSGNGSELYAKYAVMAYYSGTLVRIGDALSVTNPEILSADRISFSKATKKGVYPITGVPVLDAISHTAVEIRLDEIISLGTEGTMTHTTGDVTCTLDGKYVTALDEKMKLYENCGINVTFILTAGYSDDISVASLINHPSSSGGNRPAFNTATDEGINTLRAVCDFLAVRYSTAGGITSNAGGYTVGAGINRAAENYNMGETDLVRFARNYSAALRVVYAAVKSVSSEVSVYIPLEGRWHSAVNIGQRASFDARTALEAIAACIKEGGDIGWRLSYDPWADGISLYWENRYPDMTEETGRINIPNAEVLVSFLGRDGMLYNGLKRSMIFLGTGVRTAADTNETIKFSADYVLSYLRLCGREFDTVTALIPSHPVNYNDTLKYIDSNLSAEKTGYASELAGELYSSLFDAASVASRYISEGKAGMSVPSAVKGESVISGFASGDDGWNAVANCASLRGGASLGDRNGLLSVRFTAAGDGYRGVGKTFERALDLTAVDYIGFEIQAAVLPEGVDSLLVTVVVRSGSSYQSSVCSVGAGEMTTVVADIKDFPRRSSCDGISVFVSGENGEDIGEPTLLIGSVRAMSLTKSSPALDSEINPPDGGEEVPTVTVKTLLTVGGISLLALICEFVRIRKRQTPRETV</sequence>
<proteinExistence type="predicted"/>
<reference evidence="2 3" key="1">
    <citation type="submission" date="2022-03" db="EMBL/GenBank/DDBJ databases">
        <title>Metagenome-assembled genomes from swine fecal metagenomes.</title>
        <authorList>
            <person name="Holman D.B."/>
            <person name="Kommadath A."/>
        </authorList>
    </citation>
    <scope>NUCLEOTIDE SEQUENCE [LARGE SCALE GENOMIC DNA]</scope>
    <source>
        <strain evidence="2">SUG147</strain>
    </source>
</reference>
<dbReference type="AlphaFoldDB" id="A0AAE3FFV8"/>
<dbReference type="EMBL" id="JALEMU010000044">
    <property type="protein sequence ID" value="MCI5755154.1"/>
    <property type="molecule type" value="Genomic_DNA"/>
</dbReference>
<gene>
    <name evidence="2" type="ORF">MR241_02530</name>
</gene>
<accession>A0AAE3FFV8</accession>
<evidence type="ECO:0000259" key="1">
    <source>
        <dbReference type="Pfam" id="PF18989"/>
    </source>
</evidence>
<comment type="caution">
    <text evidence="2">The sequence shown here is derived from an EMBL/GenBank/DDBJ whole genome shotgun (WGS) entry which is preliminary data.</text>
</comment>
<dbReference type="InterPro" id="IPR043780">
    <property type="entry name" value="DUF5722"/>
</dbReference>